<dbReference type="InterPro" id="IPR011547">
    <property type="entry name" value="SLC26A/SulP_dom"/>
</dbReference>
<dbReference type="SUPFAM" id="SSF52091">
    <property type="entry name" value="SpoIIaa-like"/>
    <property type="match status" value="1"/>
</dbReference>
<evidence type="ECO:0000259" key="6">
    <source>
        <dbReference type="PROSITE" id="PS50801"/>
    </source>
</evidence>
<keyword evidence="2 5" id="KW-0812">Transmembrane</keyword>
<dbReference type="Pfam" id="PF00916">
    <property type="entry name" value="Sulfate_transp"/>
    <property type="match status" value="1"/>
</dbReference>
<feature type="transmembrane region" description="Helical" evidence="5">
    <location>
        <begin position="230"/>
        <end position="250"/>
    </location>
</feature>
<feature type="transmembrane region" description="Helical" evidence="5">
    <location>
        <begin position="187"/>
        <end position="210"/>
    </location>
</feature>
<evidence type="ECO:0000256" key="5">
    <source>
        <dbReference type="SAM" id="Phobius"/>
    </source>
</evidence>
<feature type="transmembrane region" description="Helical" evidence="5">
    <location>
        <begin position="117"/>
        <end position="136"/>
    </location>
</feature>
<proteinExistence type="predicted"/>
<comment type="subcellular location">
    <subcellularLocation>
        <location evidence="1">Membrane</location>
        <topology evidence="1">Multi-pass membrane protein</topology>
    </subcellularLocation>
</comment>
<evidence type="ECO:0000313" key="7">
    <source>
        <dbReference type="EMBL" id="GAA1552714.1"/>
    </source>
</evidence>
<dbReference type="PROSITE" id="PS50801">
    <property type="entry name" value="STAS"/>
    <property type="match status" value="1"/>
</dbReference>
<keyword evidence="8" id="KW-1185">Reference proteome</keyword>
<dbReference type="EMBL" id="BAAAOS010000005">
    <property type="protein sequence ID" value="GAA1552714.1"/>
    <property type="molecule type" value="Genomic_DNA"/>
</dbReference>
<keyword evidence="3 5" id="KW-1133">Transmembrane helix</keyword>
<feature type="transmembrane region" description="Helical" evidence="5">
    <location>
        <begin position="367"/>
        <end position="395"/>
    </location>
</feature>
<evidence type="ECO:0000256" key="2">
    <source>
        <dbReference type="ARBA" id="ARBA00022692"/>
    </source>
</evidence>
<dbReference type="InterPro" id="IPR001902">
    <property type="entry name" value="SLC26A/SulP_fam"/>
</dbReference>
<evidence type="ECO:0000256" key="4">
    <source>
        <dbReference type="ARBA" id="ARBA00023136"/>
    </source>
</evidence>
<keyword evidence="4 5" id="KW-0472">Membrane</keyword>
<comment type="caution">
    <text evidence="7">The sequence shown here is derived from an EMBL/GenBank/DDBJ whole genome shotgun (WGS) entry which is preliminary data.</text>
</comment>
<evidence type="ECO:0000313" key="8">
    <source>
        <dbReference type="Proteomes" id="UP001500393"/>
    </source>
</evidence>
<dbReference type="Proteomes" id="UP001500393">
    <property type="component" value="Unassembled WGS sequence"/>
</dbReference>
<organism evidence="7 8">
    <name type="scientific">Kribbella sancticallisti</name>
    <dbReference type="NCBI Taxonomy" id="460087"/>
    <lineage>
        <taxon>Bacteria</taxon>
        <taxon>Bacillati</taxon>
        <taxon>Actinomycetota</taxon>
        <taxon>Actinomycetes</taxon>
        <taxon>Propionibacteriales</taxon>
        <taxon>Kribbellaceae</taxon>
        <taxon>Kribbella</taxon>
    </lineage>
</organism>
<dbReference type="InterPro" id="IPR002645">
    <property type="entry name" value="STAS_dom"/>
</dbReference>
<gene>
    <name evidence="7" type="ORF">GCM10009789_02870</name>
</gene>
<sequence length="556" mass="57102">MRPERRHLRADAVAGLPGAISSVPDGMACAVLAGVNPIHGLYASFAGPVGGGLTSSTRLMVITTTGAASLAAGSAIEDVNPAERPQALFLLTVIAGAVMVLAGVARLGRYTRFVSHSVMIGFLTGIAVNIVFGQLADLTGAEAGGEFAVAKAIDVVAHPSRIDLASLVTGLAALGILIGLSRTRLSAVSALVALAIPTAGVIIAAADRVARVKDAGDIPRGIPLPQLPDLSQLSASVVTGALAVAAIVLVQGSGVAEAAPNRDGTASNPNQDFIAQGTGNIVSALFRGQPVGGSVGQTAINRAAGGRTRWAAIWSGLWMLAILAAFSGVVGLVAMPTLAAVLIFAAVRALRFAEVTSILRTGLTSQIAVVTTFCATLFLPVAAAVGIGVALSLLLQLNQEAMDLKVVQLSPAPGDRWKEQPPPKRLPNHRVTVLDVYGSLFYAGSRTLQVRLPDPVGAEAPTVVLRLRGRTSLGATFVKVVAEYSAALEAVGGRLYLSGVDREVADLLRRTGHVDVSGPVGIFEATELVGESTEQALRAAETWAVQQRRGTSDPDR</sequence>
<dbReference type="Gene3D" id="3.30.750.24">
    <property type="entry name" value="STAS domain"/>
    <property type="match status" value="1"/>
</dbReference>
<evidence type="ECO:0000256" key="1">
    <source>
        <dbReference type="ARBA" id="ARBA00004141"/>
    </source>
</evidence>
<accession>A0ABP4MYY8</accession>
<dbReference type="Pfam" id="PF01740">
    <property type="entry name" value="STAS"/>
    <property type="match status" value="1"/>
</dbReference>
<feature type="transmembrane region" description="Helical" evidence="5">
    <location>
        <begin position="88"/>
        <end position="105"/>
    </location>
</feature>
<feature type="transmembrane region" description="Helical" evidence="5">
    <location>
        <begin position="164"/>
        <end position="180"/>
    </location>
</feature>
<protein>
    <submittedName>
        <fullName evidence="7">SulP family inorganic anion transporter</fullName>
    </submittedName>
</protein>
<name>A0ABP4MYY8_9ACTN</name>
<dbReference type="InterPro" id="IPR036513">
    <property type="entry name" value="STAS_dom_sf"/>
</dbReference>
<reference evidence="8" key="1">
    <citation type="journal article" date="2019" name="Int. J. Syst. Evol. Microbiol.">
        <title>The Global Catalogue of Microorganisms (GCM) 10K type strain sequencing project: providing services to taxonomists for standard genome sequencing and annotation.</title>
        <authorList>
            <consortium name="The Broad Institute Genomics Platform"/>
            <consortium name="The Broad Institute Genome Sequencing Center for Infectious Disease"/>
            <person name="Wu L."/>
            <person name="Ma J."/>
        </authorList>
    </citation>
    <scope>NUCLEOTIDE SEQUENCE [LARGE SCALE GENOMIC DNA]</scope>
    <source>
        <strain evidence="8">JCM 14969</strain>
    </source>
</reference>
<evidence type="ECO:0000256" key="3">
    <source>
        <dbReference type="ARBA" id="ARBA00022989"/>
    </source>
</evidence>
<dbReference type="PANTHER" id="PTHR11814">
    <property type="entry name" value="SULFATE TRANSPORTER"/>
    <property type="match status" value="1"/>
</dbReference>
<feature type="domain" description="STAS" evidence="6">
    <location>
        <begin position="431"/>
        <end position="540"/>
    </location>
</feature>
<feature type="transmembrane region" description="Helical" evidence="5">
    <location>
        <begin position="317"/>
        <end position="347"/>
    </location>
</feature>